<dbReference type="AlphaFoldDB" id="A0A1E7EUT5"/>
<keyword evidence="2" id="KW-1185">Reference proteome</keyword>
<gene>
    <name evidence="1" type="ORF">FRACYDRAFT_248047</name>
</gene>
<proteinExistence type="predicted"/>
<dbReference type="SUPFAM" id="SSF52047">
    <property type="entry name" value="RNI-like"/>
    <property type="match status" value="1"/>
</dbReference>
<protein>
    <submittedName>
        <fullName evidence="1">Uncharacterized protein</fullName>
    </submittedName>
</protein>
<sequence length="508" mass="57721">MASQSSCSSMDNQILRDVLNIIPEDDRGKLISLCLECIQNNDNNNNESIAFIASALPNVKVEILATVIKYMTMDDSSLFRDVLVDTPEGDREKLISMCSSSQWIPKGMDFIDALVLLSISSKMGCLIINDMDLINNQIQVVYDKEGRVNAVEVNSYSSCTCTFDGDGRIDMLEFCRWKNRAFELPSIAGRLQRLTFISVWGAGSISSEGLSNLPQLETLHLCCCSPDLFNHFPIQMKLRHLKKLIVFNFQIESVLSPFFIWMTSQLPSVEDIGFECAEDKKTTNAILESFSSVEDACFKDSLRILSLNDCHVDENNLEIIMLKIRPKFENLSKLGLRENNIQSIHQIVNKIKNNDDAEFVPSKSLRILDLSENPIFEKMKDSPEEKTDMLSFLQSCRSIHNIGGYKRSNNYDSEIEYSLRINHAGRSNIVNGDTDGSGDRRPLPLSMWPTVLVRAYEKSYQIYDMASMDGGDDEKKFRMDAIGVYDLLRNGLVGRRDWNRNEQQRQLP</sequence>
<dbReference type="Gene3D" id="3.80.10.10">
    <property type="entry name" value="Ribonuclease Inhibitor"/>
    <property type="match status" value="2"/>
</dbReference>
<dbReference type="InterPro" id="IPR032675">
    <property type="entry name" value="LRR_dom_sf"/>
</dbReference>
<accession>A0A1E7EUT5</accession>
<dbReference type="Proteomes" id="UP000095751">
    <property type="component" value="Unassembled WGS sequence"/>
</dbReference>
<reference evidence="1 2" key="1">
    <citation type="submission" date="2016-09" db="EMBL/GenBank/DDBJ databases">
        <title>Extensive genetic diversity and differential bi-allelic expression allows diatom success in the polar Southern Ocean.</title>
        <authorList>
            <consortium name="DOE Joint Genome Institute"/>
            <person name="Mock T."/>
            <person name="Otillar R.P."/>
            <person name="Strauss J."/>
            <person name="Dupont C."/>
            <person name="Frickenhaus S."/>
            <person name="Maumus F."/>
            <person name="Mcmullan M."/>
            <person name="Sanges R."/>
            <person name="Schmutz J."/>
            <person name="Toseland A."/>
            <person name="Valas R."/>
            <person name="Veluchamy A."/>
            <person name="Ward B.J."/>
            <person name="Allen A."/>
            <person name="Barry K."/>
            <person name="Falciatore A."/>
            <person name="Ferrante M."/>
            <person name="Fortunato A.E."/>
            <person name="Gloeckner G."/>
            <person name="Gruber A."/>
            <person name="Hipkin R."/>
            <person name="Janech M."/>
            <person name="Kroth P."/>
            <person name="Leese F."/>
            <person name="Lindquist E."/>
            <person name="Lyon B.R."/>
            <person name="Martin J."/>
            <person name="Mayer C."/>
            <person name="Parker M."/>
            <person name="Quesneville H."/>
            <person name="Raymond J."/>
            <person name="Uhlig C."/>
            <person name="Valentin K.U."/>
            <person name="Worden A.Z."/>
            <person name="Armbrust E.V."/>
            <person name="Bowler C."/>
            <person name="Green B."/>
            <person name="Moulton V."/>
            <person name="Van Oosterhout C."/>
            <person name="Grigoriev I."/>
        </authorList>
    </citation>
    <scope>NUCLEOTIDE SEQUENCE [LARGE SCALE GENOMIC DNA]</scope>
    <source>
        <strain evidence="1 2">CCMP1102</strain>
    </source>
</reference>
<dbReference type="OrthoDB" id="8731593at2759"/>
<evidence type="ECO:0000313" key="1">
    <source>
        <dbReference type="EMBL" id="OEU09790.1"/>
    </source>
</evidence>
<name>A0A1E7EUT5_9STRA</name>
<dbReference type="InParanoid" id="A0A1E7EUT5"/>
<evidence type="ECO:0000313" key="2">
    <source>
        <dbReference type="Proteomes" id="UP000095751"/>
    </source>
</evidence>
<dbReference type="KEGG" id="fcy:FRACYDRAFT_248047"/>
<dbReference type="EMBL" id="KV784374">
    <property type="protein sequence ID" value="OEU09790.1"/>
    <property type="molecule type" value="Genomic_DNA"/>
</dbReference>
<organism evidence="1 2">
    <name type="scientific">Fragilariopsis cylindrus CCMP1102</name>
    <dbReference type="NCBI Taxonomy" id="635003"/>
    <lineage>
        <taxon>Eukaryota</taxon>
        <taxon>Sar</taxon>
        <taxon>Stramenopiles</taxon>
        <taxon>Ochrophyta</taxon>
        <taxon>Bacillariophyta</taxon>
        <taxon>Bacillariophyceae</taxon>
        <taxon>Bacillariophycidae</taxon>
        <taxon>Bacillariales</taxon>
        <taxon>Bacillariaceae</taxon>
        <taxon>Fragilariopsis</taxon>
    </lineage>
</organism>